<name>A0A265N8Y1_9BACI</name>
<dbReference type="AlphaFoldDB" id="A0A265N8Y1"/>
<dbReference type="EMBL" id="NPMS01000005">
    <property type="protein sequence ID" value="OZU88275.1"/>
    <property type="molecule type" value="Genomic_DNA"/>
</dbReference>
<feature type="transmembrane region" description="Helical" evidence="1">
    <location>
        <begin position="168"/>
        <end position="191"/>
    </location>
</feature>
<gene>
    <name evidence="2" type="ORF">CIL03_11515</name>
</gene>
<keyword evidence="1" id="KW-0812">Transmembrane</keyword>
<keyword evidence="3" id="KW-1185">Reference proteome</keyword>
<reference evidence="2 3" key="1">
    <citation type="submission" date="2017-08" db="EMBL/GenBank/DDBJ databases">
        <title>Virgibacillus indicus sp. nov. and Virgibacillus profoundi sp. nov, two moderately halophilic bacteria isolated from marine sediment by using the Microfluidic Streak Plate.</title>
        <authorList>
            <person name="Xu B."/>
            <person name="Hu B."/>
            <person name="Wang J."/>
            <person name="Zhu Y."/>
            <person name="Huang L."/>
            <person name="Du W."/>
            <person name="Huang Y."/>
        </authorList>
    </citation>
    <scope>NUCLEOTIDE SEQUENCE [LARGE SCALE GENOMIC DNA]</scope>
    <source>
        <strain evidence="2 3">IO3-P2-C2</strain>
    </source>
</reference>
<dbReference type="OrthoDB" id="2182676at2"/>
<evidence type="ECO:0000313" key="3">
    <source>
        <dbReference type="Proteomes" id="UP000216498"/>
    </source>
</evidence>
<organism evidence="2 3">
    <name type="scientific">Virgibacillus indicus</name>
    <dbReference type="NCBI Taxonomy" id="2024554"/>
    <lineage>
        <taxon>Bacteria</taxon>
        <taxon>Bacillati</taxon>
        <taxon>Bacillota</taxon>
        <taxon>Bacilli</taxon>
        <taxon>Bacillales</taxon>
        <taxon>Bacillaceae</taxon>
        <taxon>Virgibacillus</taxon>
    </lineage>
</organism>
<comment type="caution">
    <text evidence="2">The sequence shown here is derived from an EMBL/GenBank/DDBJ whole genome shotgun (WGS) entry which is preliminary data.</text>
</comment>
<protein>
    <recommendedName>
        <fullName evidence="4">DUF624 domain-containing protein</fullName>
    </recommendedName>
</protein>
<accession>A0A265N8Y1</accession>
<evidence type="ECO:0000256" key="1">
    <source>
        <dbReference type="SAM" id="Phobius"/>
    </source>
</evidence>
<feature type="transmembrane region" description="Helical" evidence="1">
    <location>
        <begin position="142"/>
        <end position="162"/>
    </location>
</feature>
<keyword evidence="1" id="KW-0472">Membrane</keyword>
<sequence length="211" mass="23948">MEVGKMTLLKNLHETFGTVVNYLFLNLLWLVFSLPVVTIPASATAMFGVINYWKNTGEEDVIRPFITEFKRYFFSSQKVGVIFLGLGLIPLTGFFYVLPKLNNFENMVLILLISFTLIYLLTTVFIFPALSRNDHVNSFYTIRYAFLVSISQFHIAMIALAVTAAMILVVYVFPITLFIGSSMALVINLLFTRALDKVDLLKQKYGLAEEV</sequence>
<keyword evidence="1" id="KW-1133">Transmembrane helix</keyword>
<evidence type="ECO:0008006" key="4">
    <source>
        <dbReference type="Google" id="ProtNLM"/>
    </source>
</evidence>
<feature type="transmembrane region" description="Helical" evidence="1">
    <location>
        <begin position="79"/>
        <end position="97"/>
    </location>
</feature>
<evidence type="ECO:0000313" key="2">
    <source>
        <dbReference type="EMBL" id="OZU88275.1"/>
    </source>
</evidence>
<dbReference type="InterPro" id="IPR006938">
    <property type="entry name" value="DUF624"/>
</dbReference>
<dbReference type="Proteomes" id="UP000216498">
    <property type="component" value="Unassembled WGS sequence"/>
</dbReference>
<dbReference type="Pfam" id="PF04854">
    <property type="entry name" value="DUF624"/>
    <property type="match status" value="1"/>
</dbReference>
<proteinExistence type="predicted"/>
<feature type="transmembrane region" description="Helical" evidence="1">
    <location>
        <begin position="109"/>
        <end position="130"/>
    </location>
</feature>